<evidence type="ECO:0000256" key="1">
    <source>
        <dbReference type="SAM" id="MobiDB-lite"/>
    </source>
</evidence>
<dbReference type="AlphaFoldDB" id="A0A5B7FFM3"/>
<proteinExistence type="predicted"/>
<comment type="caution">
    <text evidence="2">The sequence shown here is derived from an EMBL/GenBank/DDBJ whole genome shotgun (WGS) entry which is preliminary data.</text>
</comment>
<keyword evidence="3" id="KW-1185">Reference proteome</keyword>
<protein>
    <submittedName>
        <fullName evidence="2">Uncharacterized protein</fullName>
    </submittedName>
</protein>
<evidence type="ECO:0000313" key="3">
    <source>
        <dbReference type="Proteomes" id="UP000324222"/>
    </source>
</evidence>
<gene>
    <name evidence="2" type="ORF">E2C01_038000</name>
</gene>
<feature type="region of interest" description="Disordered" evidence="1">
    <location>
        <begin position="1"/>
        <end position="26"/>
    </location>
</feature>
<dbReference type="Proteomes" id="UP000324222">
    <property type="component" value="Unassembled WGS sequence"/>
</dbReference>
<sequence>MPNTRPYGKFSKRKRPPGNTHTTGTMDTRATLHCTLNPNHSRKRLKRRVSIYTTDGQMLHHEATGSIARNTPTYATSGTLPSPPVAITSLGAAKTRSVPSTKPPNLCINLRIVARPVSSATSIQGFSGHQRPSVDKWH</sequence>
<dbReference type="EMBL" id="VSRR010006229">
    <property type="protein sequence ID" value="MPC44327.1"/>
    <property type="molecule type" value="Genomic_DNA"/>
</dbReference>
<organism evidence="2 3">
    <name type="scientific">Portunus trituberculatus</name>
    <name type="common">Swimming crab</name>
    <name type="synonym">Neptunus trituberculatus</name>
    <dbReference type="NCBI Taxonomy" id="210409"/>
    <lineage>
        <taxon>Eukaryota</taxon>
        <taxon>Metazoa</taxon>
        <taxon>Ecdysozoa</taxon>
        <taxon>Arthropoda</taxon>
        <taxon>Crustacea</taxon>
        <taxon>Multicrustacea</taxon>
        <taxon>Malacostraca</taxon>
        <taxon>Eumalacostraca</taxon>
        <taxon>Eucarida</taxon>
        <taxon>Decapoda</taxon>
        <taxon>Pleocyemata</taxon>
        <taxon>Brachyura</taxon>
        <taxon>Eubrachyura</taxon>
        <taxon>Portunoidea</taxon>
        <taxon>Portunidae</taxon>
        <taxon>Portuninae</taxon>
        <taxon>Portunus</taxon>
    </lineage>
</organism>
<reference evidence="2 3" key="1">
    <citation type="submission" date="2019-05" db="EMBL/GenBank/DDBJ databases">
        <title>Another draft genome of Portunus trituberculatus and its Hox gene families provides insights of decapod evolution.</title>
        <authorList>
            <person name="Jeong J.-H."/>
            <person name="Song I."/>
            <person name="Kim S."/>
            <person name="Choi T."/>
            <person name="Kim D."/>
            <person name="Ryu S."/>
            <person name="Kim W."/>
        </authorList>
    </citation>
    <scope>NUCLEOTIDE SEQUENCE [LARGE SCALE GENOMIC DNA]</scope>
    <source>
        <tissue evidence="2">Muscle</tissue>
    </source>
</reference>
<accession>A0A5B7FFM3</accession>
<name>A0A5B7FFM3_PORTR</name>
<feature type="compositionally biased region" description="Polar residues" evidence="1">
    <location>
        <begin position="67"/>
        <end position="80"/>
    </location>
</feature>
<feature type="region of interest" description="Disordered" evidence="1">
    <location>
        <begin position="63"/>
        <end position="82"/>
    </location>
</feature>
<evidence type="ECO:0000313" key="2">
    <source>
        <dbReference type="EMBL" id="MPC44327.1"/>
    </source>
</evidence>